<sequence length="359" mass="39973">MSPLRLRSGLPAAPSLTRNLCSTTRISSLPPTHIPPVISADNSTALDSFPLLFEDQCLQLTSALSLGTNIYGLGEVFASSGFRGDVSTDGCVATIQTMWARHFSDHVDQNSYDSHLIYLEHRYNATTKCSQTHGVFLFSHAVPLSYTAGSDIILLTPPPSNVSLVEYRLIGGTLDLYFFSRPSPQKVIEYLNETREQVQRMRDADIPLEGALRFSLSLIVAYEGLRDGQVIWNNINLYHAMRDFMVDPVSFSPEGLTQHADHRPHVERKEQEPTLSQLCDPLNVRVKRTTLYTPFANALKLGSSSVLAFCYEFPDEHELFAVDRQFLVGRDILVAPVLTPNVSTVEGVFPGQGLVTWRD</sequence>
<evidence type="ECO:0000313" key="2">
    <source>
        <dbReference type="EMBL" id="EKM60293.1"/>
    </source>
</evidence>
<evidence type="ECO:0000259" key="1">
    <source>
        <dbReference type="Pfam" id="PF21365"/>
    </source>
</evidence>
<dbReference type="GO" id="GO:0005975">
    <property type="term" value="P:carbohydrate metabolic process"/>
    <property type="evidence" value="ECO:0007669"/>
    <property type="project" value="InterPro"/>
</dbReference>
<reference evidence="2 3" key="1">
    <citation type="journal article" date="2012" name="BMC Genomics">
        <title>Comparative genomics of the white-rot fungi, Phanerochaete carnosa and P. chrysosporium, to elucidate the genetic basis of the distinct wood types they colonize.</title>
        <authorList>
            <person name="Suzuki H."/>
            <person name="MacDonald J."/>
            <person name="Syed K."/>
            <person name="Salamov A."/>
            <person name="Hori C."/>
            <person name="Aerts A."/>
            <person name="Henrissat B."/>
            <person name="Wiebenga A."/>
            <person name="vanKuyk P.A."/>
            <person name="Barry K."/>
            <person name="Lindquist E."/>
            <person name="LaButti K."/>
            <person name="Lapidus A."/>
            <person name="Lucas S."/>
            <person name="Coutinho P."/>
            <person name="Gong Y."/>
            <person name="Samejima M."/>
            <person name="Mahadevan R."/>
            <person name="Abou-Zaid M."/>
            <person name="de Vries R.P."/>
            <person name="Igarashi K."/>
            <person name="Yadav J.S."/>
            <person name="Grigoriev I.V."/>
            <person name="Master E.R."/>
        </authorList>
    </citation>
    <scope>NUCLEOTIDE SEQUENCE [LARGE SCALE GENOMIC DNA]</scope>
    <source>
        <strain evidence="2 3">HHB-10118-sp</strain>
    </source>
</reference>
<organism evidence="2 3">
    <name type="scientific">Phanerochaete carnosa (strain HHB-10118-sp)</name>
    <name type="common">White-rot fungus</name>
    <name type="synonym">Peniophora carnosa</name>
    <dbReference type="NCBI Taxonomy" id="650164"/>
    <lineage>
        <taxon>Eukaryota</taxon>
        <taxon>Fungi</taxon>
        <taxon>Dikarya</taxon>
        <taxon>Basidiomycota</taxon>
        <taxon>Agaricomycotina</taxon>
        <taxon>Agaricomycetes</taxon>
        <taxon>Polyporales</taxon>
        <taxon>Phanerochaetaceae</taxon>
        <taxon>Phanerochaete</taxon>
    </lineage>
</organism>
<dbReference type="InterPro" id="IPR011013">
    <property type="entry name" value="Gal_mutarotase_sf_dom"/>
</dbReference>
<dbReference type="KEGG" id="pco:PHACADRAFT_189433"/>
<dbReference type="Gene3D" id="2.60.40.1760">
    <property type="entry name" value="glycosyl hydrolase (family 31)"/>
    <property type="match status" value="1"/>
</dbReference>
<dbReference type="CDD" id="cd14752">
    <property type="entry name" value="GH31_N"/>
    <property type="match status" value="1"/>
</dbReference>
<dbReference type="GeneID" id="18910581"/>
<keyword evidence="2" id="KW-0378">Hydrolase</keyword>
<accession>K5W8R3</accession>
<dbReference type="GO" id="GO:0030246">
    <property type="term" value="F:carbohydrate binding"/>
    <property type="evidence" value="ECO:0007669"/>
    <property type="project" value="InterPro"/>
</dbReference>
<dbReference type="Pfam" id="PF21365">
    <property type="entry name" value="Glyco_hydro_31_3rd"/>
    <property type="match status" value="1"/>
</dbReference>
<dbReference type="InParanoid" id="K5W8R3"/>
<dbReference type="AlphaFoldDB" id="K5W8R3"/>
<dbReference type="PANTHER" id="PTHR22762:SF133">
    <property type="entry name" value="P-TYPE DOMAIN-CONTAINING PROTEIN"/>
    <property type="match status" value="1"/>
</dbReference>
<name>K5W8R3_PHACS</name>
<dbReference type="GO" id="GO:0004553">
    <property type="term" value="F:hydrolase activity, hydrolyzing O-glycosyl compounds"/>
    <property type="evidence" value="ECO:0007669"/>
    <property type="project" value="TreeGrafter"/>
</dbReference>
<protein>
    <submittedName>
        <fullName evidence="2">Glycoside hydrolase family 31 protein</fullName>
    </submittedName>
</protein>
<dbReference type="EMBL" id="JH930468">
    <property type="protein sequence ID" value="EKM60293.1"/>
    <property type="molecule type" value="Genomic_DNA"/>
</dbReference>
<proteinExistence type="predicted"/>
<dbReference type="InterPro" id="IPR013780">
    <property type="entry name" value="Glyco_hydro_b"/>
</dbReference>
<dbReference type="OrthoDB" id="5839090at2759"/>
<dbReference type="Gene3D" id="2.60.40.1180">
    <property type="entry name" value="Golgi alpha-mannosidase II"/>
    <property type="match status" value="1"/>
</dbReference>
<dbReference type="HOGENOM" id="CLU_771850_0_0_1"/>
<dbReference type="RefSeq" id="XP_007389764.1">
    <property type="nucleotide sequence ID" value="XM_007389702.1"/>
</dbReference>
<dbReference type="SUPFAM" id="SSF74650">
    <property type="entry name" value="Galactose mutarotase-like"/>
    <property type="match status" value="1"/>
</dbReference>
<dbReference type="InterPro" id="IPR048395">
    <property type="entry name" value="Glyco_hydro_31_C"/>
</dbReference>
<keyword evidence="3" id="KW-1185">Reference proteome</keyword>
<feature type="domain" description="Glycosyl hydrolase family 31 C-terminal" evidence="1">
    <location>
        <begin position="307"/>
        <end position="358"/>
    </location>
</feature>
<evidence type="ECO:0000313" key="3">
    <source>
        <dbReference type="Proteomes" id="UP000008370"/>
    </source>
</evidence>
<dbReference type="SUPFAM" id="SSF51011">
    <property type="entry name" value="Glycosyl hydrolase domain"/>
    <property type="match status" value="1"/>
</dbReference>
<gene>
    <name evidence="2" type="ORF">PHACADRAFT_189433</name>
</gene>
<dbReference type="PANTHER" id="PTHR22762">
    <property type="entry name" value="ALPHA-GLUCOSIDASE"/>
    <property type="match status" value="1"/>
</dbReference>
<dbReference type="Proteomes" id="UP000008370">
    <property type="component" value="Unassembled WGS sequence"/>
</dbReference>